<sequence length="245" mass="26175">MSDLNRGPIPEADPAPVTVRPALKAPAADGGSDAVAQAASHLHPGLRPTSLEGSELRLLTEPDLPAYKALRDGMLARHEHAFTSDAATEQTRQAASYRHRLHPEAGGRALFTLGAWSGDRLVGALTCEAEGRQKVQHIAHLVGMMVDDAQQGRGIGRALLQEALSRLRHEPWLELVTLSVTASNAPAVALYRSMGFVCYGHLPRAVRLADGRYLAKELMCLTLRSGDDGPNESLAERQAGGTSAL</sequence>
<evidence type="ECO:0000256" key="3">
    <source>
        <dbReference type="SAM" id="MobiDB-lite"/>
    </source>
</evidence>
<dbReference type="PROSITE" id="PS51186">
    <property type="entry name" value="GNAT"/>
    <property type="match status" value="1"/>
</dbReference>
<evidence type="ECO:0000313" key="6">
    <source>
        <dbReference type="Proteomes" id="UP001064933"/>
    </source>
</evidence>
<proteinExistence type="predicted"/>
<organism evidence="5 6">
    <name type="scientific">Roseateles amylovorans</name>
    <dbReference type="NCBI Taxonomy" id="2978473"/>
    <lineage>
        <taxon>Bacteria</taxon>
        <taxon>Pseudomonadati</taxon>
        <taxon>Pseudomonadota</taxon>
        <taxon>Betaproteobacteria</taxon>
        <taxon>Burkholderiales</taxon>
        <taxon>Sphaerotilaceae</taxon>
        <taxon>Roseateles</taxon>
    </lineage>
</organism>
<reference evidence="5" key="1">
    <citation type="submission" date="2022-10" db="EMBL/GenBank/DDBJ databases">
        <title>Characterization and whole genome sequencing of a new Roseateles species, isolated from fresh water.</title>
        <authorList>
            <person name="Guliayeva D.Y."/>
            <person name="Akhremchuk A.E."/>
            <person name="Sikolenko M.A."/>
            <person name="Valentovich L.N."/>
            <person name="Sidarenka A.V."/>
        </authorList>
    </citation>
    <scope>NUCLEOTIDE SEQUENCE</scope>
    <source>
        <strain evidence="5">BIM B-1768</strain>
    </source>
</reference>
<accession>A0ABY6B3Z8</accession>
<keyword evidence="2" id="KW-0012">Acyltransferase</keyword>
<name>A0ABY6B3Z8_9BURK</name>
<dbReference type="InterPro" id="IPR050680">
    <property type="entry name" value="YpeA/RimI_acetyltransf"/>
</dbReference>
<dbReference type="SUPFAM" id="SSF55729">
    <property type="entry name" value="Acyl-CoA N-acyltransferases (Nat)"/>
    <property type="match status" value="1"/>
</dbReference>
<feature type="domain" description="N-acetyltransferase" evidence="4">
    <location>
        <begin position="54"/>
        <end position="219"/>
    </location>
</feature>
<dbReference type="EMBL" id="CP104562">
    <property type="protein sequence ID" value="UXH79914.1"/>
    <property type="molecule type" value="Genomic_DNA"/>
</dbReference>
<dbReference type="Proteomes" id="UP001064933">
    <property type="component" value="Chromosome"/>
</dbReference>
<evidence type="ECO:0000259" key="4">
    <source>
        <dbReference type="PROSITE" id="PS51186"/>
    </source>
</evidence>
<dbReference type="PANTHER" id="PTHR43420:SF47">
    <property type="entry name" value="N-ACETYLTRANSFERASE DOMAIN-CONTAINING PROTEIN"/>
    <property type="match status" value="1"/>
</dbReference>
<dbReference type="RefSeq" id="WP_261759732.1">
    <property type="nucleotide sequence ID" value="NZ_CP104562.2"/>
</dbReference>
<evidence type="ECO:0000256" key="2">
    <source>
        <dbReference type="ARBA" id="ARBA00023315"/>
    </source>
</evidence>
<protein>
    <submittedName>
        <fullName evidence="5">GNAT family N-acetyltransferase</fullName>
    </submittedName>
</protein>
<dbReference type="PANTHER" id="PTHR43420">
    <property type="entry name" value="ACETYLTRANSFERASE"/>
    <property type="match status" value="1"/>
</dbReference>
<feature type="region of interest" description="Disordered" evidence="3">
    <location>
        <begin position="24"/>
        <end position="49"/>
    </location>
</feature>
<keyword evidence="6" id="KW-1185">Reference proteome</keyword>
<evidence type="ECO:0000313" key="5">
    <source>
        <dbReference type="EMBL" id="UXH79914.1"/>
    </source>
</evidence>
<dbReference type="Gene3D" id="3.40.630.30">
    <property type="match status" value="1"/>
</dbReference>
<dbReference type="InterPro" id="IPR000182">
    <property type="entry name" value="GNAT_dom"/>
</dbReference>
<evidence type="ECO:0000256" key="1">
    <source>
        <dbReference type="ARBA" id="ARBA00022679"/>
    </source>
</evidence>
<gene>
    <name evidence="5" type="ORF">N4261_08560</name>
</gene>
<dbReference type="InterPro" id="IPR016181">
    <property type="entry name" value="Acyl_CoA_acyltransferase"/>
</dbReference>
<keyword evidence="1" id="KW-0808">Transferase</keyword>
<dbReference type="CDD" id="cd04301">
    <property type="entry name" value="NAT_SF"/>
    <property type="match status" value="1"/>
</dbReference>
<dbReference type="Pfam" id="PF00583">
    <property type="entry name" value="Acetyltransf_1"/>
    <property type="match status" value="1"/>
</dbReference>